<comment type="caution">
    <text evidence="2">The sequence shown here is derived from an EMBL/GenBank/DDBJ whole genome shotgun (WGS) entry which is preliminary data.</text>
</comment>
<accession>A0AA37I347</accession>
<evidence type="ECO:0000313" key="3">
    <source>
        <dbReference type="Proteomes" id="UP000887097"/>
    </source>
</evidence>
<organism evidence="2 3">
    <name type="scientific">Xylanibacter ruminicola</name>
    <name type="common">Prevotella ruminicola</name>
    <dbReference type="NCBI Taxonomy" id="839"/>
    <lineage>
        <taxon>Bacteria</taxon>
        <taxon>Pseudomonadati</taxon>
        <taxon>Bacteroidota</taxon>
        <taxon>Bacteroidia</taxon>
        <taxon>Bacteroidales</taxon>
        <taxon>Prevotellaceae</taxon>
        <taxon>Xylanibacter</taxon>
    </lineage>
</organism>
<keyword evidence="1" id="KW-1133">Transmembrane helix</keyword>
<reference evidence="2" key="1">
    <citation type="submission" date="2021-08" db="EMBL/GenBank/DDBJ databases">
        <title>Prevotella lacticifex sp. nov., isolated from rumen of cow.</title>
        <authorList>
            <person name="Shinkai T."/>
            <person name="Ikeyama N."/>
            <person name="Kumagai M."/>
            <person name="Ohmori H."/>
            <person name="Sakamoto M."/>
            <person name="Ohkuma M."/>
            <person name="Mitsumori M."/>
        </authorList>
    </citation>
    <scope>NUCLEOTIDE SEQUENCE</scope>
    <source>
        <strain evidence="2">JCM 8259</strain>
    </source>
</reference>
<name>A0AA37I347_XYLRU</name>
<proteinExistence type="predicted"/>
<dbReference type="Proteomes" id="UP000887097">
    <property type="component" value="Unassembled WGS sequence"/>
</dbReference>
<dbReference type="GeneID" id="31501563"/>
<sequence>MANYDFEKLNRVIEGQEVPSNAEDNSNYIPQQEGNLVFAIIAGLLSSVLIASLWALITVNAQKQWMIMGILAGFAVGYVVHLIGRGRTIPISLIGGFFALLSCVLGDYFTNVGFIAQEEGLAYFETLTMIDNTYFFEIAFADFDFFSLIVYGIAAYEGFAICYKTDS</sequence>
<dbReference type="AlphaFoldDB" id="A0AA37I347"/>
<dbReference type="RefSeq" id="WP_049769146.1">
    <property type="nucleotide sequence ID" value="NZ_BPTT01000001.1"/>
</dbReference>
<evidence type="ECO:0000256" key="1">
    <source>
        <dbReference type="SAM" id="Phobius"/>
    </source>
</evidence>
<feature type="transmembrane region" description="Helical" evidence="1">
    <location>
        <begin position="65"/>
        <end position="84"/>
    </location>
</feature>
<protein>
    <submittedName>
        <fullName evidence="2">Uncharacterized protein</fullName>
    </submittedName>
</protein>
<dbReference type="EMBL" id="BPTT01000001">
    <property type="protein sequence ID" value="GJG34436.1"/>
    <property type="molecule type" value="Genomic_DNA"/>
</dbReference>
<evidence type="ECO:0000313" key="2">
    <source>
        <dbReference type="EMBL" id="GJG34436.1"/>
    </source>
</evidence>
<keyword evidence="1" id="KW-0812">Transmembrane</keyword>
<keyword evidence="1" id="KW-0472">Membrane</keyword>
<gene>
    <name evidence="2" type="ORF">PRMUPPPA20_25450</name>
</gene>
<feature type="transmembrane region" description="Helical" evidence="1">
    <location>
        <begin position="36"/>
        <end position="59"/>
    </location>
</feature>
<feature type="transmembrane region" description="Helical" evidence="1">
    <location>
        <begin position="91"/>
        <end position="114"/>
    </location>
</feature>
<feature type="transmembrane region" description="Helical" evidence="1">
    <location>
        <begin position="134"/>
        <end position="154"/>
    </location>
</feature>